<proteinExistence type="predicted"/>
<dbReference type="GO" id="GO:0046872">
    <property type="term" value="F:metal ion binding"/>
    <property type="evidence" value="ECO:0007669"/>
    <property type="project" value="UniProtKB-KW"/>
</dbReference>
<dbReference type="OrthoDB" id="9785699at2"/>
<dbReference type="RefSeq" id="WP_068554662.1">
    <property type="nucleotide sequence ID" value="NZ_LOEE01000014.1"/>
</dbReference>
<keyword evidence="1" id="KW-0479">Metal-binding</keyword>
<dbReference type="Proteomes" id="UP000070456">
    <property type="component" value="Unassembled WGS sequence"/>
</dbReference>
<evidence type="ECO:0000256" key="2">
    <source>
        <dbReference type="ARBA" id="ARBA00023004"/>
    </source>
</evidence>
<dbReference type="SFLD" id="SFLDS00029">
    <property type="entry name" value="Radical_SAM"/>
    <property type="match status" value="1"/>
</dbReference>
<evidence type="ECO:0000313" key="5">
    <source>
        <dbReference type="Proteomes" id="UP000070456"/>
    </source>
</evidence>
<keyword evidence="5" id="KW-1185">Reference proteome</keyword>
<evidence type="ECO:0000256" key="3">
    <source>
        <dbReference type="ARBA" id="ARBA00023014"/>
    </source>
</evidence>
<gene>
    <name evidence="4" type="ORF">AN619_04420</name>
</gene>
<evidence type="ECO:0000256" key="1">
    <source>
        <dbReference type="ARBA" id="ARBA00022723"/>
    </source>
</evidence>
<dbReference type="SFLD" id="SFLDG01084">
    <property type="entry name" value="Uncharacterised_Radical_SAM_Su"/>
    <property type="match status" value="1"/>
</dbReference>
<dbReference type="AlphaFoldDB" id="A0A140LA82"/>
<keyword evidence="3" id="KW-0411">Iron-sulfur</keyword>
<dbReference type="EMBL" id="LOEE01000014">
    <property type="protein sequence ID" value="KXG77457.1"/>
    <property type="molecule type" value="Genomic_DNA"/>
</dbReference>
<dbReference type="GO" id="GO:0003824">
    <property type="term" value="F:catalytic activity"/>
    <property type="evidence" value="ECO:0007669"/>
    <property type="project" value="InterPro"/>
</dbReference>
<protein>
    <recommendedName>
        <fullName evidence="6">Radical SAM core domain-containing protein</fullName>
    </recommendedName>
</protein>
<accession>A0A140LA82</accession>
<evidence type="ECO:0000313" key="4">
    <source>
        <dbReference type="EMBL" id="KXG77457.1"/>
    </source>
</evidence>
<reference evidence="4 5" key="1">
    <citation type="submission" date="2015-12" db="EMBL/GenBank/DDBJ databases">
        <title>Draft genome sequence of the thermoanaerobe Thermotalea metallivorans, an isolate from the runoff channel of the Great Artesian Basin, Australia.</title>
        <authorList>
            <person name="Patel B.K."/>
        </authorList>
    </citation>
    <scope>NUCLEOTIDE SEQUENCE [LARGE SCALE GENOMIC DNA]</scope>
    <source>
        <strain evidence="4 5">B2-1</strain>
    </source>
</reference>
<name>A0A140LA82_9FIRM</name>
<sequence>MENLKSSKGIDYQFVYGLEGAEEITDFRQTSSCFNAHELNPAIGCDFLCRYCSMYSQYETEEHIPVKIYKDYPSYLKEYITNHKNKESLIFNFSPKTDAFSPCLIESGMTESILKILNEESVRYYILTKAGLPPKEIQDLLIKSKEKNQIIISSGLPDEEVEAVLEPGAPPSTKRLEFAEFCSKNGIRVTGIVAPYLPIDEDNTYAQKVFNRYLDSGIKHASVQVLKLSVDCLNRMCELLPKHEQRLKQLFDINNIKPIEWRLPGGKTVTRFYADSSYLEKEFKKLKLIARDMGMTVSTCKDVCININDTNYNFEAHQSGYNCVGFTRY</sequence>
<keyword evidence="2" id="KW-0408">Iron</keyword>
<dbReference type="PATRIC" id="fig|520762.4.peg.501"/>
<dbReference type="InterPro" id="IPR007197">
    <property type="entry name" value="rSAM"/>
</dbReference>
<dbReference type="Gene3D" id="3.80.30.30">
    <property type="match status" value="1"/>
</dbReference>
<dbReference type="GO" id="GO:0051536">
    <property type="term" value="F:iron-sulfur cluster binding"/>
    <property type="evidence" value="ECO:0007669"/>
    <property type="project" value="UniProtKB-KW"/>
</dbReference>
<comment type="caution">
    <text evidence="4">The sequence shown here is derived from an EMBL/GenBank/DDBJ whole genome shotgun (WGS) entry which is preliminary data.</text>
</comment>
<dbReference type="PANTHER" id="PTHR43432:SF4">
    <property type="entry name" value="RADICAL SAM CORE DOMAIN-CONTAINING PROTEIN"/>
    <property type="match status" value="1"/>
</dbReference>
<organism evidence="4 5">
    <name type="scientific">Thermotalea metallivorans</name>
    <dbReference type="NCBI Taxonomy" id="520762"/>
    <lineage>
        <taxon>Bacteria</taxon>
        <taxon>Bacillati</taxon>
        <taxon>Bacillota</taxon>
        <taxon>Clostridia</taxon>
        <taxon>Peptostreptococcales</taxon>
        <taxon>Thermotaleaceae</taxon>
        <taxon>Thermotalea</taxon>
    </lineage>
</organism>
<dbReference type="PANTHER" id="PTHR43432">
    <property type="entry name" value="SLR0285 PROTEIN"/>
    <property type="match status" value="1"/>
</dbReference>
<dbReference type="InterPro" id="IPR040086">
    <property type="entry name" value="MJ0683-like"/>
</dbReference>
<evidence type="ECO:0008006" key="6">
    <source>
        <dbReference type="Google" id="ProtNLM"/>
    </source>
</evidence>